<evidence type="ECO:0000313" key="2">
    <source>
        <dbReference type="Proteomes" id="UP001244011"/>
    </source>
</evidence>
<name>A0AAJ0FRY0_9PEZI</name>
<comment type="caution">
    <text evidence="1">The sequence shown here is derived from an EMBL/GenBank/DDBJ whole genome shotgun (WGS) entry which is preliminary data.</text>
</comment>
<dbReference type="GeneID" id="85306847"/>
<proteinExistence type="predicted"/>
<accession>A0AAJ0FRY0</accession>
<dbReference type="EMBL" id="MU838997">
    <property type="protein sequence ID" value="KAK1772904.1"/>
    <property type="molecule type" value="Genomic_DNA"/>
</dbReference>
<evidence type="ECO:0000313" key="1">
    <source>
        <dbReference type="EMBL" id="KAK1772904.1"/>
    </source>
</evidence>
<protein>
    <recommendedName>
        <fullName evidence="3">F-box domain-containing protein</fullName>
    </recommendedName>
</protein>
<dbReference type="Proteomes" id="UP001244011">
    <property type="component" value="Unassembled WGS sequence"/>
</dbReference>
<sequence length="391" mass="45044">MATSQPHLERFPAEILCHVYAQLDLESALSLSKTSLVLAHVFKENWGAILFSILERDFSPLESLLGVPVVLPEQFNSPYCAWLRPRIYFSGRLVSEEDIKGLLPQVSYRREHVRSLLGICKVVKAWEAAFPRLRFSQRAQFARSLHGHENERLRGALYNWWRYAMLFHHDAHRTDYWVRDSRMPDMRCNNLRTLSTAQLYELQDLWETVRSAVATDLCPSVPLVLHNAGKSLSRTEAARLGWGHSVENDTIVSTVMRLVPDQMLHFLESRHVYATKKSLITAIRFLRPSIENHVESLTGTLHSVIRERRELLKMEVGQRALKRKRYFPARSFPKPHGGILDYQAQRWQKVRVKYGNDGGKGLGLDAYGPHISMAFPYLHRLMPAGLLEPSQ</sequence>
<reference evidence="1" key="1">
    <citation type="submission" date="2023-06" db="EMBL/GenBank/DDBJ databases">
        <title>Genome-scale phylogeny and comparative genomics of the fungal order Sordariales.</title>
        <authorList>
            <consortium name="Lawrence Berkeley National Laboratory"/>
            <person name="Hensen N."/>
            <person name="Bonometti L."/>
            <person name="Westerberg I."/>
            <person name="Brannstrom I.O."/>
            <person name="Guillou S."/>
            <person name="Cros-Aarteil S."/>
            <person name="Calhoun S."/>
            <person name="Haridas S."/>
            <person name="Kuo A."/>
            <person name="Mondo S."/>
            <person name="Pangilinan J."/>
            <person name="Riley R."/>
            <person name="Labutti K."/>
            <person name="Andreopoulos B."/>
            <person name="Lipzen A."/>
            <person name="Chen C."/>
            <person name="Yanf M."/>
            <person name="Daum C."/>
            <person name="Ng V."/>
            <person name="Clum A."/>
            <person name="Steindorff A."/>
            <person name="Ohm R."/>
            <person name="Martin F."/>
            <person name="Silar P."/>
            <person name="Natvig D."/>
            <person name="Lalanne C."/>
            <person name="Gautier V."/>
            <person name="Ament-Velasquez S.L."/>
            <person name="Kruys A."/>
            <person name="Hutchinson M.I."/>
            <person name="Powell A.J."/>
            <person name="Barry K."/>
            <person name="Miller A.N."/>
            <person name="Grigoriev I.V."/>
            <person name="Debuchy R."/>
            <person name="Gladieux P."/>
            <person name="Thoren M.H."/>
            <person name="Johannesson H."/>
        </authorList>
    </citation>
    <scope>NUCLEOTIDE SEQUENCE</scope>
    <source>
        <strain evidence="1">8032-3</strain>
    </source>
</reference>
<organism evidence="1 2">
    <name type="scientific">Phialemonium atrogriseum</name>
    <dbReference type="NCBI Taxonomy" id="1093897"/>
    <lineage>
        <taxon>Eukaryota</taxon>
        <taxon>Fungi</taxon>
        <taxon>Dikarya</taxon>
        <taxon>Ascomycota</taxon>
        <taxon>Pezizomycotina</taxon>
        <taxon>Sordariomycetes</taxon>
        <taxon>Sordariomycetidae</taxon>
        <taxon>Cephalothecales</taxon>
        <taxon>Cephalothecaceae</taxon>
        <taxon>Phialemonium</taxon>
    </lineage>
</organism>
<evidence type="ECO:0008006" key="3">
    <source>
        <dbReference type="Google" id="ProtNLM"/>
    </source>
</evidence>
<dbReference type="AlphaFoldDB" id="A0AAJ0FRY0"/>
<gene>
    <name evidence="1" type="ORF">QBC33DRAFT_33034</name>
</gene>
<keyword evidence="2" id="KW-1185">Reference proteome</keyword>
<dbReference type="RefSeq" id="XP_060289117.1">
    <property type="nucleotide sequence ID" value="XM_060423660.1"/>
</dbReference>